<dbReference type="GO" id="GO:0046872">
    <property type="term" value="F:metal ion binding"/>
    <property type="evidence" value="ECO:0007669"/>
    <property type="project" value="UniProtKB-KW"/>
</dbReference>
<reference evidence="5 6" key="1">
    <citation type="journal article" date="2017" name="Genome Biol. Evol.">
        <title>Phytophthora megakarya and P. palmivora, closely related causal agents of cacao black pod rot, underwent increases in genome sizes and gene numbers by different mechanisms.</title>
        <authorList>
            <person name="Ali S.S."/>
            <person name="Shao J."/>
            <person name="Lary D.J."/>
            <person name="Kronmiller B."/>
            <person name="Shen D."/>
            <person name="Strem M.D."/>
            <person name="Amoako-Attah I."/>
            <person name="Akrofi A.Y."/>
            <person name="Begoude B.A."/>
            <person name="Ten Hoopen G.M."/>
            <person name="Coulibaly K."/>
            <person name="Kebe B.I."/>
            <person name="Melnick R.L."/>
            <person name="Guiltinan M.J."/>
            <person name="Tyler B.M."/>
            <person name="Meinhardt L.W."/>
            <person name="Bailey B.A."/>
        </authorList>
    </citation>
    <scope>NUCLEOTIDE SEQUENCE [LARGE SCALE GENOMIC DNA]</scope>
    <source>
        <strain evidence="6">sbr112.9</strain>
    </source>
</reference>
<evidence type="ECO:0000313" key="5">
    <source>
        <dbReference type="EMBL" id="POM79802.1"/>
    </source>
</evidence>
<keyword evidence="2" id="KW-0479">Metal-binding</keyword>
<accession>A0A2P4YPS6</accession>
<organism evidence="5 6">
    <name type="scientific">Phytophthora palmivora</name>
    <dbReference type="NCBI Taxonomy" id="4796"/>
    <lineage>
        <taxon>Eukaryota</taxon>
        <taxon>Sar</taxon>
        <taxon>Stramenopiles</taxon>
        <taxon>Oomycota</taxon>
        <taxon>Peronosporomycetes</taxon>
        <taxon>Peronosporales</taxon>
        <taxon>Peronosporaceae</taxon>
        <taxon>Phytophthora</taxon>
    </lineage>
</organism>
<keyword evidence="6" id="KW-1185">Reference proteome</keyword>
<evidence type="ECO:0000256" key="2">
    <source>
        <dbReference type="ARBA" id="ARBA00022723"/>
    </source>
</evidence>
<gene>
    <name evidence="5" type="ORF">PHPALM_2443</name>
</gene>
<dbReference type="AlphaFoldDB" id="A0A2P4YPS6"/>
<sequence length="275" mass="31672">MYGYKLECSVAYPGVAIDLSPHEPGSKSDLTMFLDRKAVHMDMLQKTMEELEIEDNGEGGAQHPLQWGVLVDKGYQGSEGSIRTIQPKRKPRGSELSHQDVARNRLVSSDRVLVENFFGRVCMLWKAMYVTYKWNETSSAHVFESIMPTELSPIKSKRMEEKASLQKLNSRLEMYVLGVNELEGAKFAAERELETIRQRMQQEIDSVRSRLTKELEETRKKLDDEMEQNAQLQTLEQEQHKELVKLRAQQTELGEAKVLVETLRIQIDREKANAE</sequence>
<dbReference type="Proteomes" id="UP000237271">
    <property type="component" value="Unassembled WGS sequence"/>
</dbReference>
<evidence type="ECO:0000259" key="4">
    <source>
        <dbReference type="Pfam" id="PF13359"/>
    </source>
</evidence>
<evidence type="ECO:0000313" key="6">
    <source>
        <dbReference type="Proteomes" id="UP000237271"/>
    </source>
</evidence>
<feature type="non-terminal residue" evidence="5">
    <location>
        <position position="275"/>
    </location>
</feature>
<dbReference type="InterPro" id="IPR027806">
    <property type="entry name" value="HARBI1_dom"/>
</dbReference>
<evidence type="ECO:0000256" key="3">
    <source>
        <dbReference type="SAM" id="Coils"/>
    </source>
</evidence>
<dbReference type="Pfam" id="PF13359">
    <property type="entry name" value="DDE_Tnp_4"/>
    <property type="match status" value="1"/>
</dbReference>
<evidence type="ECO:0000256" key="1">
    <source>
        <dbReference type="ARBA" id="ARBA00001968"/>
    </source>
</evidence>
<name>A0A2P4YPS6_9STRA</name>
<feature type="coiled-coil region" evidence="3">
    <location>
        <begin position="179"/>
        <end position="235"/>
    </location>
</feature>
<keyword evidence="3" id="KW-0175">Coiled coil</keyword>
<feature type="domain" description="DDE Tnp4" evidence="4">
    <location>
        <begin position="2"/>
        <end position="133"/>
    </location>
</feature>
<comment type="caution">
    <text evidence="5">The sequence shown here is derived from an EMBL/GenBank/DDBJ whole genome shotgun (WGS) entry which is preliminary data.</text>
</comment>
<protein>
    <submittedName>
        <fullName evidence="5">Lamin-like protein</fullName>
    </submittedName>
</protein>
<comment type="cofactor">
    <cofactor evidence="1">
        <name>a divalent metal cation</name>
        <dbReference type="ChEBI" id="CHEBI:60240"/>
    </cofactor>
</comment>
<dbReference type="EMBL" id="NCKW01001005">
    <property type="protein sequence ID" value="POM79802.1"/>
    <property type="molecule type" value="Genomic_DNA"/>
</dbReference>
<proteinExistence type="predicted"/>
<dbReference type="OrthoDB" id="164601at2759"/>